<organism evidence="4 5">
    <name type="scientific">Canna indica</name>
    <name type="common">Indian-shot</name>
    <dbReference type="NCBI Taxonomy" id="4628"/>
    <lineage>
        <taxon>Eukaryota</taxon>
        <taxon>Viridiplantae</taxon>
        <taxon>Streptophyta</taxon>
        <taxon>Embryophyta</taxon>
        <taxon>Tracheophyta</taxon>
        <taxon>Spermatophyta</taxon>
        <taxon>Magnoliopsida</taxon>
        <taxon>Liliopsida</taxon>
        <taxon>Zingiberales</taxon>
        <taxon>Cannaceae</taxon>
        <taxon>Canna</taxon>
    </lineage>
</organism>
<evidence type="ECO:0000256" key="2">
    <source>
        <dbReference type="ARBA" id="ARBA00022845"/>
    </source>
</evidence>
<keyword evidence="5" id="KW-1185">Reference proteome</keyword>
<dbReference type="GO" id="GO:0003723">
    <property type="term" value="F:RNA binding"/>
    <property type="evidence" value="ECO:0007669"/>
    <property type="project" value="InterPro"/>
</dbReference>
<dbReference type="EMBL" id="CP136895">
    <property type="protein sequence ID" value="WOL10535.1"/>
    <property type="molecule type" value="Genomic_DNA"/>
</dbReference>
<dbReference type="Gene3D" id="1.25.10.10">
    <property type="entry name" value="Leucine-rich Repeat Variant"/>
    <property type="match status" value="1"/>
</dbReference>
<name>A0AAQ3KM69_9LILI</name>
<dbReference type="GO" id="GO:0000480">
    <property type="term" value="P:endonucleolytic cleavage in 5'-ETS of tricistronic rRNA transcript (SSU-rRNA, 5.8S rRNA, LSU-rRNA)"/>
    <property type="evidence" value="ECO:0007669"/>
    <property type="project" value="TreeGrafter"/>
</dbReference>
<dbReference type="GO" id="GO:0006417">
    <property type="term" value="P:regulation of translation"/>
    <property type="evidence" value="ECO:0007669"/>
    <property type="project" value="UniProtKB-KW"/>
</dbReference>
<evidence type="ECO:0000313" key="4">
    <source>
        <dbReference type="EMBL" id="WOL10535.1"/>
    </source>
</evidence>
<dbReference type="Gene3D" id="1.20.120.720">
    <property type="entry name" value="Myosin VI head, motor domain, U50 subdomain"/>
    <property type="match status" value="1"/>
</dbReference>
<dbReference type="GO" id="GO:0030686">
    <property type="term" value="C:90S preribosome"/>
    <property type="evidence" value="ECO:0007669"/>
    <property type="project" value="TreeGrafter"/>
</dbReference>
<keyword evidence="1" id="KW-0677">Repeat</keyword>
<feature type="region of interest" description="Disordered" evidence="3">
    <location>
        <begin position="1"/>
        <end position="23"/>
    </location>
</feature>
<evidence type="ECO:0000256" key="1">
    <source>
        <dbReference type="ARBA" id="ARBA00022737"/>
    </source>
</evidence>
<dbReference type="AlphaFoldDB" id="A0AAQ3KM69"/>
<accession>A0AAQ3KM69</accession>
<evidence type="ECO:0000313" key="5">
    <source>
        <dbReference type="Proteomes" id="UP001327560"/>
    </source>
</evidence>
<dbReference type="GO" id="GO:0000447">
    <property type="term" value="P:endonucleolytic cleavage in ITS1 to separate SSU-rRNA from 5.8S rRNA and LSU-rRNA from tricistronic rRNA transcript (SSU-rRNA, 5.8S rRNA, LSU-rRNA)"/>
    <property type="evidence" value="ECO:0007669"/>
    <property type="project" value="TreeGrafter"/>
</dbReference>
<keyword evidence="2" id="KW-0810">Translation regulation</keyword>
<dbReference type="InterPro" id="IPR011989">
    <property type="entry name" value="ARM-like"/>
</dbReference>
<dbReference type="PANTHER" id="PTHR13102">
    <property type="entry name" value="NUCLEOLAR PROTEIN 9"/>
    <property type="match status" value="1"/>
</dbReference>
<dbReference type="Pfam" id="PF22493">
    <property type="entry name" value="PUF_NOP9"/>
    <property type="match status" value="1"/>
</dbReference>
<gene>
    <name evidence="4" type="ORF">Cni_G19292</name>
</gene>
<dbReference type="GO" id="GO:0000056">
    <property type="term" value="P:ribosomal small subunit export from nucleus"/>
    <property type="evidence" value="ECO:0007669"/>
    <property type="project" value="TreeGrafter"/>
</dbReference>
<dbReference type="GO" id="GO:0000472">
    <property type="term" value="P:endonucleolytic cleavage to generate mature 5'-end of SSU-rRNA from (SSU-rRNA, 5.8S rRNA, LSU-rRNA)"/>
    <property type="evidence" value="ECO:0007669"/>
    <property type="project" value="TreeGrafter"/>
</dbReference>
<dbReference type="SUPFAM" id="SSF48371">
    <property type="entry name" value="ARM repeat"/>
    <property type="match status" value="1"/>
</dbReference>
<dbReference type="InterPro" id="IPR001313">
    <property type="entry name" value="Pumilio_RNA-bd_rpt"/>
</dbReference>
<sequence>MPPRVSSSPCEEPAARPPLAMNQSLKDPHLLPARLTFLPKTATSPKTSNTISHLSNPSLFAPSLSPSLCYVPTFATSFSEIYKVVAAILHIGNVEFKAEEADSSMKLIRKELGPKFKELLELGKPGVVASILAACERLETLSHECCHALSTAVNLDSESPSFIVPHILFLESYFRDKSSWKWPPYDKMHVLGCLMLQIIFRYPMVSFFMSLTSMDAAHVLQIAKDARGGHVIEAFLSSYVSTKMKLKVVTKLQDHYAELAMGTASSFTVEKCFASSNMSLKENIAVELLAARAELSKTKHGPYLLKKLDIDGVITKLLFMSMSNVYHLRNLLTKSLSAFSQDDMVLVRLV</sequence>
<dbReference type="Proteomes" id="UP001327560">
    <property type="component" value="Chromosome 6"/>
</dbReference>
<reference evidence="4 5" key="1">
    <citation type="submission" date="2023-10" db="EMBL/GenBank/DDBJ databases">
        <title>Chromosome-scale genome assembly provides insights into flower coloration mechanisms of Canna indica.</title>
        <authorList>
            <person name="Li C."/>
        </authorList>
    </citation>
    <scope>NUCLEOTIDE SEQUENCE [LARGE SCALE GENOMIC DNA]</scope>
    <source>
        <tissue evidence="4">Flower</tissue>
    </source>
</reference>
<dbReference type="PANTHER" id="PTHR13102:SF0">
    <property type="entry name" value="NUCLEOLAR PROTEIN 9"/>
    <property type="match status" value="1"/>
</dbReference>
<dbReference type="InterPro" id="IPR016024">
    <property type="entry name" value="ARM-type_fold"/>
</dbReference>
<evidence type="ECO:0000256" key="3">
    <source>
        <dbReference type="SAM" id="MobiDB-lite"/>
    </source>
</evidence>
<proteinExistence type="predicted"/>
<dbReference type="InterPro" id="IPR040000">
    <property type="entry name" value="NOP9"/>
</dbReference>
<protein>
    <submittedName>
        <fullName evidence="4">Uncharacterized protein</fullName>
    </submittedName>
</protein>
<dbReference type="GO" id="GO:0030688">
    <property type="term" value="C:preribosome, small subunit precursor"/>
    <property type="evidence" value="ECO:0007669"/>
    <property type="project" value="TreeGrafter"/>
</dbReference>
<dbReference type="GO" id="GO:0005730">
    <property type="term" value="C:nucleolus"/>
    <property type="evidence" value="ECO:0007669"/>
    <property type="project" value="TreeGrafter"/>
</dbReference>